<dbReference type="GO" id="GO:0030154">
    <property type="term" value="P:cell differentiation"/>
    <property type="evidence" value="ECO:0007669"/>
    <property type="project" value="TreeGrafter"/>
</dbReference>
<dbReference type="Proteomes" id="UP000759537">
    <property type="component" value="Unassembled WGS sequence"/>
</dbReference>
<evidence type="ECO:0000256" key="3">
    <source>
        <dbReference type="PROSITE-ProRule" id="PRU00267"/>
    </source>
</evidence>
<dbReference type="GO" id="GO:0001228">
    <property type="term" value="F:DNA-binding transcription activator activity, RNA polymerase II-specific"/>
    <property type="evidence" value="ECO:0007669"/>
    <property type="project" value="TreeGrafter"/>
</dbReference>
<feature type="region of interest" description="Disordered" evidence="5">
    <location>
        <begin position="267"/>
        <end position="311"/>
    </location>
</feature>
<evidence type="ECO:0000313" key="7">
    <source>
        <dbReference type="EMBL" id="KAF8467974.1"/>
    </source>
</evidence>
<dbReference type="SUPFAM" id="SSF47095">
    <property type="entry name" value="HMG-box"/>
    <property type="match status" value="1"/>
</dbReference>
<dbReference type="GO" id="GO:0000978">
    <property type="term" value="F:RNA polymerase II cis-regulatory region sequence-specific DNA binding"/>
    <property type="evidence" value="ECO:0007669"/>
    <property type="project" value="TreeGrafter"/>
</dbReference>
<name>A0A9P5MQA1_9AGAM</name>
<dbReference type="PROSITE" id="PS50118">
    <property type="entry name" value="HMG_BOX_2"/>
    <property type="match status" value="1"/>
</dbReference>
<dbReference type="InterPro" id="IPR009071">
    <property type="entry name" value="HMG_box_dom"/>
</dbReference>
<evidence type="ECO:0000256" key="4">
    <source>
        <dbReference type="SAM" id="Coils"/>
    </source>
</evidence>
<dbReference type="EMBL" id="WHVB01000034">
    <property type="protein sequence ID" value="KAF8467974.1"/>
    <property type="molecule type" value="Genomic_DNA"/>
</dbReference>
<feature type="coiled-coil region" evidence="4">
    <location>
        <begin position="136"/>
        <end position="163"/>
    </location>
</feature>
<sequence length="568" mass="61357">MDRISLTIPPHPTIPLSLNPIPFPPSSNPSSFLPPSSYVPQTIAMSGVVRNKAGGAGAQPPRPPNAWILYRSDKLQELPPPPVGQPKPTQAEVSKIISAQWRAETDDVRALYEQRAETAKAEHARLYPNYRFAPMKRADKDRIREEKRQAKEQERAGRRVRARVAPYPPPSTASPFNASSPLIIKHVVPNFQAASPSMSSTSSLSSTTPSSQPCVNVAPYYGSTRVSSDAFTDLRFRPVDSQYLSFHESLRLRTNVPPEVPLNFIFQMPQPPPPQGWPPSPSDSPTADLSPLPDLLLPEWPQPSSTEDQPQQTCALHFTMPSYESNALQNDLILAAVRSTAIPGVFPLHALVNGDITVPPPDNIDVGMGMYPSSMCGSSAFDDPLRLLGENPDTFMSNPTVDQLVATISTLTESQQPQQNVSPSSSDPASIDPTQAFNLDDFVKDFGVSAPQECESLDVMEERAQEREQSITTTLSVVSRNSPSTPSSYFESVGSPMPSFYVSTSSPAPTQPTPAPTPPLAKHPYASPCGAANAGNRRVGGTWKVPMAISRIASPIPSCAASPNQVAA</sequence>
<dbReference type="Gene3D" id="1.10.30.10">
    <property type="entry name" value="High mobility group box domain"/>
    <property type="match status" value="1"/>
</dbReference>
<evidence type="ECO:0000256" key="5">
    <source>
        <dbReference type="SAM" id="MobiDB-lite"/>
    </source>
</evidence>
<feature type="DNA-binding region" description="HMG box" evidence="3">
    <location>
        <begin position="60"/>
        <end position="131"/>
    </location>
</feature>
<dbReference type="CDD" id="cd01389">
    <property type="entry name" value="HMG-box_ROX1-like"/>
    <property type="match status" value="1"/>
</dbReference>
<dbReference type="GO" id="GO:0005634">
    <property type="term" value="C:nucleus"/>
    <property type="evidence" value="ECO:0007669"/>
    <property type="project" value="UniProtKB-UniRule"/>
</dbReference>
<feature type="compositionally biased region" description="Pro residues" evidence="5">
    <location>
        <begin position="269"/>
        <end position="282"/>
    </location>
</feature>
<keyword evidence="1 3" id="KW-0238">DNA-binding</keyword>
<feature type="compositionally biased region" description="Polar residues" evidence="5">
    <location>
        <begin position="302"/>
        <end position="311"/>
    </location>
</feature>
<dbReference type="PANTHER" id="PTHR10270:SF161">
    <property type="entry name" value="SEX-DETERMINING REGION Y PROTEIN"/>
    <property type="match status" value="1"/>
</dbReference>
<dbReference type="AlphaFoldDB" id="A0A9P5MQA1"/>
<reference evidence="7" key="2">
    <citation type="journal article" date="2020" name="Nat. Commun.">
        <title>Large-scale genome sequencing of mycorrhizal fungi provides insights into the early evolution of symbiotic traits.</title>
        <authorList>
            <person name="Miyauchi S."/>
            <person name="Kiss E."/>
            <person name="Kuo A."/>
            <person name="Drula E."/>
            <person name="Kohler A."/>
            <person name="Sanchez-Garcia M."/>
            <person name="Morin E."/>
            <person name="Andreopoulos B."/>
            <person name="Barry K.W."/>
            <person name="Bonito G."/>
            <person name="Buee M."/>
            <person name="Carver A."/>
            <person name="Chen C."/>
            <person name="Cichocki N."/>
            <person name="Clum A."/>
            <person name="Culley D."/>
            <person name="Crous P.W."/>
            <person name="Fauchery L."/>
            <person name="Girlanda M."/>
            <person name="Hayes R.D."/>
            <person name="Keri Z."/>
            <person name="LaButti K."/>
            <person name="Lipzen A."/>
            <person name="Lombard V."/>
            <person name="Magnuson J."/>
            <person name="Maillard F."/>
            <person name="Murat C."/>
            <person name="Nolan M."/>
            <person name="Ohm R.A."/>
            <person name="Pangilinan J."/>
            <person name="Pereira M.F."/>
            <person name="Perotto S."/>
            <person name="Peter M."/>
            <person name="Pfister S."/>
            <person name="Riley R."/>
            <person name="Sitrit Y."/>
            <person name="Stielow J.B."/>
            <person name="Szollosi G."/>
            <person name="Zifcakova L."/>
            <person name="Stursova M."/>
            <person name="Spatafora J.W."/>
            <person name="Tedersoo L."/>
            <person name="Vaario L.M."/>
            <person name="Yamada A."/>
            <person name="Yan M."/>
            <person name="Wang P."/>
            <person name="Xu J."/>
            <person name="Bruns T."/>
            <person name="Baldrian P."/>
            <person name="Vilgalys R."/>
            <person name="Dunand C."/>
            <person name="Henrissat B."/>
            <person name="Grigoriev I.V."/>
            <person name="Hibbett D."/>
            <person name="Nagy L.G."/>
            <person name="Martin F.M."/>
        </authorList>
    </citation>
    <scope>NUCLEOTIDE SEQUENCE</scope>
    <source>
        <strain evidence="7">Prilba</strain>
    </source>
</reference>
<keyword evidence="3" id="KW-0539">Nucleus</keyword>
<feature type="domain" description="HMG box" evidence="6">
    <location>
        <begin position="60"/>
        <end position="131"/>
    </location>
</feature>
<reference evidence="7" key="1">
    <citation type="submission" date="2019-10" db="EMBL/GenBank/DDBJ databases">
        <authorList>
            <consortium name="DOE Joint Genome Institute"/>
            <person name="Kuo A."/>
            <person name="Miyauchi S."/>
            <person name="Kiss E."/>
            <person name="Drula E."/>
            <person name="Kohler A."/>
            <person name="Sanchez-Garcia M."/>
            <person name="Andreopoulos B."/>
            <person name="Barry K.W."/>
            <person name="Bonito G."/>
            <person name="Buee M."/>
            <person name="Carver A."/>
            <person name="Chen C."/>
            <person name="Cichocki N."/>
            <person name="Clum A."/>
            <person name="Culley D."/>
            <person name="Crous P.W."/>
            <person name="Fauchery L."/>
            <person name="Girlanda M."/>
            <person name="Hayes R."/>
            <person name="Keri Z."/>
            <person name="LaButti K."/>
            <person name="Lipzen A."/>
            <person name="Lombard V."/>
            <person name="Magnuson J."/>
            <person name="Maillard F."/>
            <person name="Morin E."/>
            <person name="Murat C."/>
            <person name="Nolan M."/>
            <person name="Ohm R."/>
            <person name="Pangilinan J."/>
            <person name="Pereira M."/>
            <person name="Perotto S."/>
            <person name="Peter M."/>
            <person name="Riley R."/>
            <person name="Sitrit Y."/>
            <person name="Stielow B."/>
            <person name="Szollosi G."/>
            <person name="Zifcakova L."/>
            <person name="Stursova M."/>
            <person name="Spatafora J.W."/>
            <person name="Tedersoo L."/>
            <person name="Vaario L.-M."/>
            <person name="Yamada A."/>
            <person name="Yan M."/>
            <person name="Wang P."/>
            <person name="Xu J."/>
            <person name="Bruns T."/>
            <person name="Baldrian P."/>
            <person name="Vilgalys R."/>
            <person name="Henrissat B."/>
            <person name="Grigoriev I.V."/>
            <person name="Hibbett D."/>
            <person name="Nagy L.G."/>
            <person name="Martin F.M."/>
        </authorList>
    </citation>
    <scope>NUCLEOTIDE SEQUENCE</scope>
    <source>
        <strain evidence="7">Prilba</strain>
    </source>
</reference>
<dbReference type="SMART" id="SM00398">
    <property type="entry name" value="HMG"/>
    <property type="match status" value="1"/>
</dbReference>
<feature type="region of interest" description="Disordered" evidence="5">
    <location>
        <begin position="413"/>
        <end position="434"/>
    </location>
</feature>
<protein>
    <recommendedName>
        <fullName evidence="6">HMG box domain-containing protein</fullName>
    </recommendedName>
</protein>
<keyword evidence="8" id="KW-1185">Reference proteome</keyword>
<evidence type="ECO:0000313" key="8">
    <source>
        <dbReference type="Proteomes" id="UP000759537"/>
    </source>
</evidence>
<keyword evidence="4" id="KW-0175">Coiled coil</keyword>
<feature type="region of interest" description="Disordered" evidence="5">
    <location>
        <begin position="502"/>
        <end position="537"/>
    </location>
</feature>
<dbReference type="OrthoDB" id="6247875at2759"/>
<evidence type="ECO:0000256" key="1">
    <source>
        <dbReference type="ARBA" id="ARBA00023125"/>
    </source>
</evidence>
<dbReference type="InterPro" id="IPR050140">
    <property type="entry name" value="SRY-related_HMG-box_TF-like"/>
</dbReference>
<dbReference type="Pfam" id="PF00505">
    <property type="entry name" value="HMG_box"/>
    <property type="match status" value="1"/>
</dbReference>
<keyword evidence="2" id="KW-0804">Transcription</keyword>
<dbReference type="InterPro" id="IPR036910">
    <property type="entry name" value="HMG_box_dom_sf"/>
</dbReference>
<gene>
    <name evidence="7" type="ORF">DFH94DRAFT_289834</name>
</gene>
<feature type="compositionally biased region" description="Low complexity" evidence="5">
    <location>
        <begin position="414"/>
        <end position="433"/>
    </location>
</feature>
<comment type="caution">
    <text evidence="7">The sequence shown here is derived from an EMBL/GenBank/DDBJ whole genome shotgun (WGS) entry which is preliminary data.</text>
</comment>
<organism evidence="7 8">
    <name type="scientific">Russula ochroleuca</name>
    <dbReference type="NCBI Taxonomy" id="152965"/>
    <lineage>
        <taxon>Eukaryota</taxon>
        <taxon>Fungi</taxon>
        <taxon>Dikarya</taxon>
        <taxon>Basidiomycota</taxon>
        <taxon>Agaricomycotina</taxon>
        <taxon>Agaricomycetes</taxon>
        <taxon>Russulales</taxon>
        <taxon>Russulaceae</taxon>
        <taxon>Russula</taxon>
    </lineage>
</organism>
<accession>A0A9P5MQA1</accession>
<dbReference type="PANTHER" id="PTHR10270">
    <property type="entry name" value="SOX TRANSCRIPTION FACTOR"/>
    <property type="match status" value="1"/>
</dbReference>
<proteinExistence type="predicted"/>
<evidence type="ECO:0000256" key="2">
    <source>
        <dbReference type="ARBA" id="ARBA00023163"/>
    </source>
</evidence>
<feature type="compositionally biased region" description="Pro residues" evidence="5">
    <location>
        <begin position="509"/>
        <end position="521"/>
    </location>
</feature>
<evidence type="ECO:0000259" key="6">
    <source>
        <dbReference type="PROSITE" id="PS50118"/>
    </source>
</evidence>
<feature type="compositionally biased region" description="Low complexity" evidence="5">
    <location>
        <begin position="283"/>
        <end position="298"/>
    </location>
</feature>